<organism evidence="1 2">
    <name type="scientific">Idiomarina piscisalsi</name>
    <dbReference type="NCBI Taxonomy" id="1096243"/>
    <lineage>
        <taxon>Bacteria</taxon>
        <taxon>Pseudomonadati</taxon>
        <taxon>Pseudomonadota</taxon>
        <taxon>Gammaproteobacteria</taxon>
        <taxon>Alteromonadales</taxon>
        <taxon>Idiomarinaceae</taxon>
        <taxon>Idiomarina</taxon>
    </lineage>
</organism>
<reference evidence="1 2" key="1">
    <citation type="submission" date="2017-06" db="EMBL/GenBank/DDBJ databases">
        <title>Complete genome sequence of Idiomarina piscisalsi strain 10PY1A isolated from soil of Soudi Arabia.</title>
        <authorList>
            <person name="Kim M.-C."/>
            <person name="Jung B.K."/>
            <person name="Budiyanto F."/>
            <person name="Nzila A."/>
            <person name="Shin J.-H."/>
        </authorList>
    </citation>
    <scope>NUCLEOTIDE SEQUENCE [LARGE SCALE GENOMIC DNA]</scope>
    <source>
        <strain evidence="1 2">10PY1A</strain>
    </source>
</reference>
<keyword evidence="2" id="KW-1185">Reference proteome</keyword>
<dbReference type="Proteomes" id="UP000197717">
    <property type="component" value="Chromosome"/>
</dbReference>
<evidence type="ECO:0000313" key="2">
    <source>
        <dbReference type="Proteomes" id="UP000197717"/>
    </source>
</evidence>
<dbReference type="RefSeq" id="WP_088768457.1">
    <property type="nucleotide sequence ID" value="NZ_CP022133.1"/>
</dbReference>
<evidence type="ECO:0000313" key="1">
    <source>
        <dbReference type="EMBL" id="ASG66069.1"/>
    </source>
</evidence>
<proteinExistence type="predicted"/>
<sequence>MRNNALYFPYISIPESQWTIKTLLYWDKLSAIVPMDHIDNPEQLSPFMRALLERDLAEQIFPSQHLYEIPQFEQSFIRYLEPKAREYRDKPIRGVFDTGRMHAEKFGSRIHHEKMMPMTGIHVEKMGELPQYLIEEGLADQVDGTWFNVDTRVANMFMAYLAICLGALNTVSAAPITSERKYSNFLGHNLFQQRDARFNHHRKAQDVVINNILPTPSGKIDLDLLAKFKMEHGHLLPRLRQKIESETAYIALLESADDRLDATSDFIRRCKEDTDEIIDAMKPSWSKIMLGSIAPLFGTGLAMVAAETGNKVAYAGAGLSFASTAYQALNSIRSERKKAEALPLAYIAHLKMRADFA</sequence>
<name>A0ABN5AR18_9GAMM</name>
<accession>A0ABN5AR18</accession>
<gene>
    <name evidence="1" type="ORF">CEW91_07865</name>
</gene>
<evidence type="ECO:0008006" key="3">
    <source>
        <dbReference type="Google" id="ProtNLM"/>
    </source>
</evidence>
<protein>
    <recommendedName>
        <fullName evidence="3">DUF3422 domain-containing protein</fullName>
    </recommendedName>
</protein>
<dbReference type="EMBL" id="CP022133">
    <property type="protein sequence ID" value="ASG66069.1"/>
    <property type="molecule type" value="Genomic_DNA"/>
</dbReference>